<sequence>MPGAEDPIFLKGIYATVKFRYGDETFELKCEDERISFYSNEIEPIWNDKYNRKKK</sequence>
<dbReference type="Proteomes" id="UP000003155">
    <property type="component" value="Unassembled WGS sequence"/>
</dbReference>
<evidence type="ECO:0000313" key="2">
    <source>
        <dbReference type="Proteomes" id="UP000003155"/>
    </source>
</evidence>
<proteinExistence type="predicted"/>
<comment type="caution">
    <text evidence="1">The sequence shown here is derived from an EMBL/GenBank/DDBJ whole genome shotgun (WGS) entry which is preliminary data.</text>
</comment>
<protein>
    <recommendedName>
        <fullName evidence="3">Lipoprotein</fullName>
    </recommendedName>
</protein>
<dbReference type="EMBL" id="AEXO01000054">
    <property type="protein sequence ID" value="EGC86719.1"/>
    <property type="molecule type" value="Genomic_DNA"/>
</dbReference>
<keyword evidence="2" id="KW-1185">Reference proteome</keyword>
<evidence type="ECO:0008006" key="3">
    <source>
        <dbReference type="Google" id="ProtNLM"/>
    </source>
</evidence>
<evidence type="ECO:0000313" key="1">
    <source>
        <dbReference type="EMBL" id="EGC86719.1"/>
    </source>
</evidence>
<dbReference type="AlphaFoldDB" id="F0H644"/>
<gene>
    <name evidence="1" type="ORF">HMPREF9303_0374</name>
</gene>
<organism evidence="1 2">
    <name type="scientific">Prevotella denticola CRIS 18C-A</name>
    <dbReference type="NCBI Taxonomy" id="944557"/>
    <lineage>
        <taxon>Bacteria</taxon>
        <taxon>Pseudomonadati</taxon>
        <taxon>Bacteroidota</taxon>
        <taxon>Bacteroidia</taxon>
        <taxon>Bacteroidales</taxon>
        <taxon>Prevotellaceae</taxon>
        <taxon>Prevotella</taxon>
    </lineage>
</organism>
<name>F0H644_9BACT</name>
<reference evidence="1 2" key="1">
    <citation type="submission" date="2011-02" db="EMBL/GenBank/DDBJ databases">
        <authorList>
            <person name="Durkin A.S."/>
            <person name="Madupu R."/>
            <person name="Torralba M."/>
            <person name="Gillis M."/>
            <person name="Methe B."/>
            <person name="Sutton G."/>
            <person name="Nelson K.E."/>
        </authorList>
    </citation>
    <scope>NUCLEOTIDE SEQUENCE [LARGE SCALE GENOMIC DNA]</scope>
    <source>
        <strain evidence="1 2">CRIS 18C-A</strain>
    </source>
</reference>
<accession>F0H644</accession>